<evidence type="ECO:0000256" key="4">
    <source>
        <dbReference type="ARBA" id="ARBA00022475"/>
    </source>
</evidence>
<dbReference type="KEGG" id="acab:QRX50_28840"/>
<keyword evidence="3" id="KW-0813">Transport</keyword>
<dbReference type="EMBL" id="CP127294">
    <property type="protein sequence ID" value="WIX75513.1"/>
    <property type="molecule type" value="Genomic_DNA"/>
</dbReference>
<dbReference type="FunFam" id="1.20.1250.20:FF:000001">
    <property type="entry name" value="Dicarboxylate MFS transporter"/>
    <property type="match status" value="1"/>
</dbReference>
<name>A0A9Y2IBN0_9PSEU</name>
<keyword evidence="6" id="KW-0769">Symport</keyword>
<feature type="transmembrane region" description="Helical" evidence="11">
    <location>
        <begin position="341"/>
        <end position="364"/>
    </location>
</feature>
<feature type="transmembrane region" description="Helical" evidence="11">
    <location>
        <begin position="194"/>
        <end position="213"/>
    </location>
</feature>
<dbReference type="CDD" id="cd17369">
    <property type="entry name" value="MFS_ShiA_like"/>
    <property type="match status" value="1"/>
</dbReference>
<evidence type="ECO:0000256" key="3">
    <source>
        <dbReference type="ARBA" id="ARBA00022448"/>
    </source>
</evidence>
<evidence type="ECO:0000256" key="10">
    <source>
        <dbReference type="ARBA" id="ARBA00039918"/>
    </source>
</evidence>
<dbReference type="RefSeq" id="WP_285966284.1">
    <property type="nucleotide sequence ID" value="NZ_CP127294.1"/>
</dbReference>
<dbReference type="Pfam" id="PF00083">
    <property type="entry name" value="Sugar_tr"/>
    <property type="match status" value="2"/>
</dbReference>
<evidence type="ECO:0000256" key="8">
    <source>
        <dbReference type="ARBA" id="ARBA00023136"/>
    </source>
</evidence>
<comment type="function">
    <text evidence="9">May be a proton symporter involved in the uptake of osmolytes such as proline and glycine betaine.</text>
</comment>
<evidence type="ECO:0000259" key="12">
    <source>
        <dbReference type="PROSITE" id="PS50850"/>
    </source>
</evidence>
<keyword evidence="8 11" id="KW-0472">Membrane</keyword>
<evidence type="ECO:0000256" key="2">
    <source>
        <dbReference type="ARBA" id="ARBA00008240"/>
    </source>
</evidence>
<keyword evidence="7 11" id="KW-1133">Transmembrane helix</keyword>
<dbReference type="Gene3D" id="1.20.1250.20">
    <property type="entry name" value="MFS general substrate transporter like domains"/>
    <property type="match status" value="2"/>
</dbReference>
<dbReference type="InterPro" id="IPR036259">
    <property type="entry name" value="MFS_trans_sf"/>
</dbReference>
<evidence type="ECO:0000256" key="7">
    <source>
        <dbReference type="ARBA" id="ARBA00022989"/>
    </source>
</evidence>
<reference evidence="13 14" key="1">
    <citation type="submission" date="2023-06" db="EMBL/GenBank/DDBJ databases">
        <authorList>
            <person name="Oyuntsetseg B."/>
            <person name="Kim S.B."/>
        </authorList>
    </citation>
    <scope>NUCLEOTIDE SEQUENCE [LARGE SCALE GENOMIC DNA]</scope>
    <source>
        <strain evidence="13 14">2-15</strain>
    </source>
</reference>
<feature type="transmembrane region" description="Helical" evidence="11">
    <location>
        <begin position="317"/>
        <end position="335"/>
    </location>
</feature>
<evidence type="ECO:0000256" key="5">
    <source>
        <dbReference type="ARBA" id="ARBA00022692"/>
    </source>
</evidence>
<gene>
    <name evidence="13" type="ORF">QRX50_28840</name>
</gene>
<dbReference type="PANTHER" id="PTHR43045:SF1">
    <property type="entry name" value="SHIKIMATE TRANSPORTER"/>
    <property type="match status" value="1"/>
</dbReference>
<dbReference type="AlphaFoldDB" id="A0A9Y2IBN0"/>
<feature type="transmembrane region" description="Helical" evidence="11">
    <location>
        <begin position="57"/>
        <end position="74"/>
    </location>
</feature>
<dbReference type="InterPro" id="IPR020846">
    <property type="entry name" value="MFS_dom"/>
</dbReference>
<evidence type="ECO:0000256" key="1">
    <source>
        <dbReference type="ARBA" id="ARBA00004651"/>
    </source>
</evidence>
<keyword evidence="14" id="KW-1185">Reference proteome</keyword>
<comment type="similarity">
    <text evidence="2">Belongs to the major facilitator superfamily. Metabolite:H+ Symporter (MHS) family (TC 2.A.1.6) family.</text>
</comment>
<evidence type="ECO:0000313" key="13">
    <source>
        <dbReference type="EMBL" id="WIX75513.1"/>
    </source>
</evidence>
<dbReference type="GO" id="GO:0015293">
    <property type="term" value="F:symporter activity"/>
    <property type="evidence" value="ECO:0007669"/>
    <property type="project" value="UniProtKB-KW"/>
</dbReference>
<accession>A0A9Y2IBN0</accession>
<dbReference type="SUPFAM" id="SSF103473">
    <property type="entry name" value="MFS general substrate transporter"/>
    <property type="match status" value="1"/>
</dbReference>
<evidence type="ECO:0000256" key="6">
    <source>
        <dbReference type="ARBA" id="ARBA00022847"/>
    </source>
</evidence>
<organism evidence="13 14">
    <name type="scientific">Amycolatopsis carbonis</name>
    <dbReference type="NCBI Taxonomy" id="715471"/>
    <lineage>
        <taxon>Bacteria</taxon>
        <taxon>Bacillati</taxon>
        <taxon>Actinomycetota</taxon>
        <taxon>Actinomycetes</taxon>
        <taxon>Pseudonocardiales</taxon>
        <taxon>Pseudonocardiaceae</taxon>
        <taxon>Amycolatopsis</taxon>
    </lineage>
</organism>
<feature type="transmembrane region" description="Helical" evidence="11">
    <location>
        <begin position="285"/>
        <end position="305"/>
    </location>
</feature>
<evidence type="ECO:0000256" key="11">
    <source>
        <dbReference type="SAM" id="Phobius"/>
    </source>
</evidence>
<feature type="transmembrane region" description="Helical" evidence="11">
    <location>
        <begin position="376"/>
        <end position="401"/>
    </location>
</feature>
<feature type="transmembrane region" description="Helical" evidence="11">
    <location>
        <begin position="251"/>
        <end position="273"/>
    </location>
</feature>
<dbReference type="InterPro" id="IPR005828">
    <property type="entry name" value="MFS_sugar_transport-like"/>
</dbReference>
<feature type="transmembrane region" description="Helical" evidence="11">
    <location>
        <begin position="94"/>
        <end position="115"/>
    </location>
</feature>
<feature type="domain" description="Major facilitator superfamily (MFS) profile" evidence="12">
    <location>
        <begin position="21"/>
        <end position="434"/>
    </location>
</feature>
<sequence length="454" mass="47676">MVDDAPGATAPPLFERTPKKAAVAAWIGSALEYYDFFVYASAAALVFPHVFFPQGNTTAAVLASLATFGVGYLARPVGSFFMGHLGDRLGRKKVMVASLLLMGTSTFLVGCLPGYGQIGVAAPALLVLLRLLQGFSASGEQAGANSMSFEHAPDDRRAFVTSWTLGGSQAGQVVASAVFIPLAAGLDDAALYSWGWRIPFLVSAVMVVLGFLIRRRLDETPLFTEEVERGDVRRLPVAELFRHHSRQVVRVFFAALIANIGTIFAVFALAFATDDVYGIGMSKTVLLWVTAGGNALAVVTVPLLALVSDRHGRKPMFVGGIAGCAVLTAAFLWSISTADVALVAVTGVLLLGVAFSATLAVWPATYAEMFPTGVRLSGMAIGTQFGFATAGLTPLITASIAGHAPSGWIPVSIYTCVICLVSAIAVLVGKETYRIPTAQLGARRTTATAVPAER</sequence>
<feature type="transmembrane region" description="Helical" evidence="11">
    <location>
        <begin position="33"/>
        <end position="51"/>
    </location>
</feature>
<dbReference type="PROSITE" id="PS50850">
    <property type="entry name" value="MFS"/>
    <property type="match status" value="1"/>
</dbReference>
<dbReference type="GO" id="GO:0005886">
    <property type="term" value="C:plasma membrane"/>
    <property type="evidence" value="ECO:0007669"/>
    <property type="project" value="UniProtKB-SubCell"/>
</dbReference>
<keyword evidence="4" id="KW-1003">Cell membrane</keyword>
<dbReference type="Proteomes" id="UP001236014">
    <property type="component" value="Chromosome"/>
</dbReference>
<proteinExistence type="inferred from homology"/>
<evidence type="ECO:0000256" key="9">
    <source>
        <dbReference type="ARBA" id="ARBA00037295"/>
    </source>
</evidence>
<feature type="transmembrane region" description="Helical" evidence="11">
    <location>
        <begin position="407"/>
        <end position="428"/>
    </location>
</feature>
<comment type="subcellular location">
    <subcellularLocation>
        <location evidence="1">Cell membrane</location>
        <topology evidence="1">Multi-pass membrane protein</topology>
    </subcellularLocation>
</comment>
<keyword evidence="5 11" id="KW-0812">Transmembrane</keyword>
<protein>
    <recommendedName>
        <fullName evidence="10">Putative proline/betaine transporter</fullName>
    </recommendedName>
</protein>
<dbReference type="PANTHER" id="PTHR43045">
    <property type="entry name" value="SHIKIMATE TRANSPORTER"/>
    <property type="match status" value="1"/>
</dbReference>
<evidence type="ECO:0000313" key="14">
    <source>
        <dbReference type="Proteomes" id="UP001236014"/>
    </source>
</evidence>